<evidence type="ECO:0000259" key="2">
    <source>
        <dbReference type="Pfam" id="PF03732"/>
    </source>
</evidence>
<sequence>MPPKRRDRVDDVLECDNLRHLEQRMEQMDQRINRMLGQLTQQMAVLIGNQNREKPNPNLNPNPNLEQEESCEESEGENDSVEYDSYYERDMNIFIEKGSSDDAFFLTGGNGEPEFDEDDEGDDKAYDENWKFNEFEGTDVSLFVSAEYDEDDKEVDAVWEAIDKRMDSQRKDRREAMLKQEIEKYYASNQQMRTRMSDNQQMIEGRSSGIRARINGSAIGYSRVRCCVSYDVTEEETEEESKGGNYFADIPRRQQRGPIEEDRQRWETGIRTDIPEFQGGLQPEEFLDWLATVKRTCSRMGKRKITSWEKMKKKKRAAFLPYNFQRIMYQRLQNLRQGSRSVDDYTNEFYQLRALIVERQQKRVGSGMFSGGVTVAGTGGVVRAGGVSTVPGHPSRPASIGPSDSGAKGDGEAEFEEEEEIVTGDGVPNLVVRRSCMTPRAADENWLRNNIFQSTCTIGNKVCHFMIDSGSYENIVSVKAVQKLGLRVEPHPKPYKLA</sequence>
<dbReference type="InterPro" id="IPR010491">
    <property type="entry name" value="PRP1_N"/>
</dbReference>
<evidence type="ECO:0000259" key="3">
    <source>
        <dbReference type="Pfam" id="PF06424"/>
    </source>
</evidence>
<organism evidence="4 5">
    <name type="scientific">Punica granatum</name>
    <name type="common">Pomegranate</name>
    <dbReference type="NCBI Taxonomy" id="22663"/>
    <lineage>
        <taxon>Eukaryota</taxon>
        <taxon>Viridiplantae</taxon>
        <taxon>Streptophyta</taxon>
        <taxon>Embryophyta</taxon>
        <taxon>Tracheophyta</taxon>
        <taxon>Spermatophyta</taxon>
        <taxon>Magnoliopsida</taxon>
        <taxon>eudicotyledons</taxon>
        <taxon>Gunneridae</taxon>
        <taxon>Pentapetalae</taxon>
        <taxon>rosids</taxon>
        <taxon>malvids</taxon>
        <taxon>Myrtales</taxon>
        <taxon>Lythraceae</taxon>
        <taxon>Punica</taxon>
    </lineage>
</organism>
<gene>
    <name evidence="4" type="ORF">CRG98_047131</name>
</gene>
<dbReference type="PANTHER" id="PTHR35046:SF18">
    <property type="entry name" value="RNA-DIRECTED DNA POLYMERASE"/>
    <property type="match status" value="1"/>
</dbReference>
<feature type="domain" description="Retrotransposon gag" evidence="2">
    <location>
        <begin position="296"/>
        <end position="358"/>
    </location>
</feature>
<dbReference type="Pfam" id="PF06424">
    <property type="entry name" value="PRP1_N"/>
    <property type="match status" value="1"/>
</dbReference>
<proteinExistence type="predicted"/>
<dbReference type="InterPro" id="IPR021109">
    <property type="entry name" value="Peptidase_aspartic_dom_sf"/>
</dbReference>
<name>A0A2I0HL76_PUNGR</name>
<reference evidence="4 5" key="1">
    <citation type="submission" date="2017-11" db="EMBL/GenBank/DDBJ databases">
        <title>De-novo sequencing of pomegranate (Punica granatum L.) genome.</title>
        <authorList>
            <person name="Akparov Z."/>
            <person name="Amiraslanov A."/>
            <person name="Hajiyeva S."/>
            <person name="Abbasov M."/>
            <person name="Kaur K."/>
            <person name="Hamwieh A."/>
            <person name="Solovyev V."/>
            <person name="Salamov A."/>
            <person name="Braich B."/>
            <person name="Kosarev P."/>
            <person name="Mahmoud A."/>
            <person name="Hajiyev E."/>
            <person name="Babayeva S."/>
            <person name="Izzatullayeva V."/>
            <person name="Mammadov A."/>
            <person name="Mammadov A."/>
            <person name="Sharifova S."/>
            <person name="Ojaghi J."/>
            <person name="Eynullazada K."/>
            <person name="Bayramov B."/>
            <person name="Abdulazimova A."/>
            <person name="Shahmuradov I."/>
        </authorList>
    </citation>
    <scope>NUCLEOTIDE SEQUENCE [LARGE SCALE GENOMIC DNA]</scope>
    <source>
        <strain evidence="5">cv. AG2017</strain>
        <tissue evidence="4">Leaf</tissue>
    </source>
</reference>
<dbReference type="Pfam" id="PF03732">
    <property type="entry name" value="Retrotrans_gag"/>
    <property type="match status" value="1"/>
</dbReference>
<evidence type="ECO:0000313" key="4">
    <source>
        <dbReference type="EMBL" id="PKI32469.1"/>
    </source>
</evidence>
<dbReference type="GO" id="GO:0000398">
    <property type="term" value="P:mRNA splicing, via spliceosome"/>
    <property type="evidence" value="ECO:0007669"/>
    <property type="project" value="InterPro"/>
</dbReference>
<evidence type="ECO:0008006" key="6">
    <source>
        <dbReference type="Google" id="ProtNLM"/>
    </source>
</evidence>
<protein>
    <recommendedName>
        <fullName evidence="6">Retrotransposon gag domain-containing protein</fullName>
    </recommendedName>
</protein>
<feature type="compositionally biased region" description="Acidic residues" evidence="1">
    <location>
        <begin position="66"/>
        <end position="80"/>
    </location>
</feature>
<evidence type="ECO:0000256" key="1">
    <source>
        <dbReference type="SAM" id="MobiDB-lite"/>
    </source>
</evidence>
<dbReference type="Proteomes" id="UP000233551">
    <property type="component" value="Unassembled WGS sequence"/>
</dbReference>
<dbReference type="EMBL" id="PGOL01007602">
    <property type="protein sequence ID" value="PKI32469.1"/>
    <property type="molecule type" value="Genomic_DNA"/>
</dbReference>
<dbReference type="STRING" id="22663.A0A2I0HL76"/>
<feature type="region of interest" description="Disordered" evidence="1">
    <location>
        <begin position="51"/>
        <end position="80"/>
    </location>
</feature>
<feature type="region of interest" description="Disordered" evidence="1">
    <location>
        <begin position="388"/>
        <end position="418"/>
    </location>
</feature>
<dbReference type="CDD" id="cd00303">
    <property type="entry name" value="retropepsin_like"/>
    <property type="match status" value="1"/>
</dbReference>
<comment type="caution">
    <text evidence="4">The sequence shown here is derived from an EMBL/GenBank/DDBJ whole genome shotgun (WGS) entry which is preliminary data.</text>
</comment>
<dbReference type="PANTHER" id="PTHR35046">
    <property type="entry name" value="ZINC KNUCKLE (CCHC-TYPE) FAMILY PROTEIN"/>
    <property type="match status" value="1"/>
</dbReference>
<feature type="domain" description="PRP1 splicing factor N-terminal" evidence="3">
    <location>
        <begin position="115"/>
        <end position="201"/>
    </location>
</feature>
<dbReference type="AlphaFoldDB" id="A0A2I0HL76"/>
<dbReference type="InterPro" id="IPR005162">
    <property type="entry name" value="Retrotrans_gag_dom"/>
</dbReference>
<accession>A0A2I0HL76</accession>
<feature type="compositionally biased region" description="Low complexity" evidence="1">
    <location>
        <begin position="56"/>
        <end position="65"/>
    </location>
</feature>
<dbReference type="Gene3D" id="2.40.70.10">
    <property type="entry name" value="Acid Proteases"/>
    <property type="match status" value="1"/>
</dbReference>
<keyword evidence="5" id="KW-1185">Reference proteome</keyword>
<evidence type="ECO:0000313" key="5">
    <source>
        <dbReference type="Proteomes" id="UP000233551"/>
    </source>
</evidence>